<dbReference type="PANTHER" id="PTHR42897">
    <property type="entry name" value="PYRUVATE SYNTHASE SUBUNIT PORB"/>
    <property type="match status" value="1"/>
</dbReference>
<sequence length="213" mass="23718">MSERDIKCVAVAGDGGTSDIGMQALSGAFERKHDFLYLCFDNEAYMNTGIQRSSATPYGASTTTAPAGKLSIGQTTWKKNMAEIAVAHEIPYVATACPSYPFDLMNKVKKGGEVKGPAYVHIFSPCPTGWRYSTDLTIEIGRLAVETGIFPLYEVENGRYKLNVDRPKLRPVEEYLKPQGRFRHLLDEEIEKIQEHVNEEYAKLRAKIACFAA</sequence>
<dbReference type="GO" id="GO:0030976">
    <property type="term" value="F:thiamine pyrophosphate binding"/>
    <property type="evidence" value="ECO:0007669"/>
    <property type="project" value="InterPro"/>
</dbReference>
<dbReference type="InterPro" id="IPR011766">
    <property type="entry name" value="TPP_enzyme_TPP-bd"/>
</dbReference>
<dbReference type="Pfam" id="PF02775">
    <property type="entry name" value="TPP_enzyme_C"/>
    <property type="match status" value="1"/>
</dbReference>
<organism evidence="3">
    <name type="scientific">marine sediment metagenome</name>
    <dbReference type="NCBI Taxonomy" id="412755"/>
    <lineage>
        <taxon>unclassified sequences</taxon>
        <taxon>metagenomes</taxon>
        <taxon>ecological metagenomes</taxon>
    </lineage>
</organism>
<evidence type="ECO:0000313" key="3">
    <source>
        <dbReference type="EMBL" id="GAG05775.1"/>
    </source>
</evidence>
<dbReference type="AlphaFoldDB" id="X0UJH9"/>
<feature type="domain" description="Thiamine pyrophosphate enzyme TPP-binding" evidence="2">
    <location>
        <begin position="5"/>
        <end position="122"/>
    </location>
</feature>
<evidence type="ECO:0000256" key="1">
    <source>
        <dbReference type="ARBA" id="ARBA00023002"/>
    </source>
</evidence>
<accession>X0UJH9</accession>
<keyword evidence="1" id="KW-0560">Oxidoreductase</keyword>
<comment type="caution">
    <text evidence="3">The sequence shown here is derived from an EMBL/GenBank/DDBJ whole genome shotgun (WGS) entry which is preliminary data.</text>
</comment>
<dbReference type="InterPro" id="IPR051479">
    <property type="entry name" value="PorB-like"/>
</dbReference>
<reference evidence="3" key="1">
    <citation type="journal article" date="2014" name="Front. Microbiol.">
        <title>High frequency of phylogenetically diverse reductive dehalogenase-homologous genes in deep subseafloor sedimentary metagenomes.</title>
        <authorList>
            <person name="Kawai M."/>
            <person name="Futagami T."/>
            <person name="Toyoda A."/>
            <person name="Takaki Y."/>
            <person name="Nishi S."/>
            <person name="Hori S."/>
            <person name="Arai W."/>
            <person name="Tsubouchi T."/>
            <person name="Morono Y."/>
            <person name="Uchiyama I."/>
            <person name="Ito T."/>
            <person name="Fujiyama A."/>
            <person name="Inagaki F."/>
            <person name="Takami H."/>
        </authorList>
    </citation>
    <scope>NUCLEOTIDE SEQUENCE</scope>
    <source>
        <strain evidence="3">Expedition CK06-06</strain>
    </source>
</reference>
<dbReference type="GO" id="GO:0016491">
    <property type="term" value="F:oxidoreductase activity"/>
    <property type="evidence" value="ECO:0007669"/>
    <property type="project" value="UniProtKB-KW"/>
</dbReference>
<proteinExistence type="predicted"/>
<dbReference type="PANTHER" id="PTHR42897:SF2">
    <property type="entry name" value="PYRUVATE SYNTHASE SUBUNIT PORB"/>
    <property type="match status" value="1"/>
</dbReference>
<evidence type="ECO:0000259" key="2">
    <source>
        <dbReference type="Pfam" id="PF02775"/>
    </source>
</evidence>
<dbReference type="Gene3D" id="3.40.50.970">
    <property type="match status" value="1"/>
</dbReference>
<gene>
    <name evidence="3" type="ORF">S01H1_36601</name>
</gene>
<dbReference type="SUPFAM" id="SSF52518">
    <property type="entry name" value="Thiamin diphosphate-binding fold (THDP-binding)"/>
    <property type="match status" value="1"/>
</dbReference>
<dbReference type="InterPro" id="IPR029061">
    <property type="entry name" value="THDP-binding"/>
</dbReference>
<name>X0UJH9_9ZZZZ</name>
<protein>
    <recommendedName>
        <fullName evidence="2">Thiamine pyrophosphate enzyme TPP-binding domain-containing protein</fullName>
    </recommendedName>
</protein>
<dbReference type="EMBL" id="BARS01022940">
    <property type="protein sequence ID" value="GAG05775.1"/>
    <property type="molecule type" value="Genomic_DNA"/>
</dbReference>